<dbReference type="CDD" id="cd02869">
    <property type="entry name" value="PseudoU_synth_RluA_like"/>
    <property type="match status" value="1"/>
</dbReference>
<dbReference type="InterPro" id="IPR020103">
    <property type="entry name" value="PsdUridine_synth_cat_dom_sf"/>
</dbReference>
<comment type="similarity">
    <text evidence="1">Belongs to the pseudouridine synthase RluA family.</text>
</comment>
<dbReference type="AlphaFoldDB" id="A0A3B0VU01"/>
<dbReference type="SUPFAM" id="SSF55174">
    <property type="entry name" value="Alpha-L RNA-binding motif"/>
    <property type="match status" value="1"/>
</dbReference>
<evidence type="ECO:0000259" key="3">
    <source>
        <dbReference type="SMART" id="SM00363"/>
    </source>
</evidence>
<dbReference type="EC" id="5.4.99.23" evidence="4"/>
<proteinExistence type="inferred from homology"/>
<feature type="domain" description="RNA-binding S4" evidence="3">
    <location>
        <begin position="18"/>
        <end position="75"/>
    </location>
</feature>
<dbReference type="InterPro" id="IPR006145">
    <property type="entry name" value="PsdUridine_synth_RsuA/RluA"/>
</dbReference>
<protein>
    <submittedName>
        <fullName evidence="4">Ribosomal large subunit pseudouridine synthase D</fullName>
        <ecNumber evidence="4">5.4.99.23</ecNumber>
    </submittedName>
</protein>
<name>A0A3B0VU01_9ZZZZ</name>
<dbReference type="PANTHER" id="PTHR21600:SF44">
    <property type="entry name" value="RIBOSOMAL LARGE SUBUNIT PSEUDOURIDINE SYNTHASE D"/>
    <property type="match status" value="1"/>
</dbReference>
<dbReference type="GO" id="GO:0003723">
    <property type="term" value="F:RNA binding"/>
    <property type="evidence" value="ECO:0007669"/>
    <property type="project" value="InterPro"/>
</dbReference>
<gene>
    <name evidence="4" type="ORF">MNBD_DELTA04-714</name>
</gene>
<dbReference type="GO" id="GO:0160140">
    <property type="term" value="F:23S rRNA pseudouridine(1911/1915/1917) synthase activity"/>
    <property type="evidence" value="ECO:0007669"/>
    <property type="project" value="UniProtKB-EC"/>
</dbReference>
<dbReference type="NCBIfam" id="TIGR00005">
    <property type="entry name" value="rluA_subfam"/>
    <property type="match status" value="1"/>
</dbReference>
<dbReference type="Pfam" id="PF00849">
    <property type="entry name" value="PseudoU_synth_2"/>
    <property type="match status" value="1"/>
</dbReference>
<dbReference type="SUPFAM" id="SSF55120">
    <property type="entry name" value="Pseudouridine synthase"/>
    <property type="match status" value="1"/>
</dbReference>
<dbReference type="CDD" id="cd00165">
    <property type="entry name" value="S4"/>
    <property type="match status" value="1"/>
</dbReference>
<reference evidence="4" key="1">
    <citation type="submission" date="2018-06" db="EMBL/GenBank/DDBJ databases">
        <authorList>
            <person name="Zhirakovskaya E."/>
        </authorList>
    </citation>
    <scope>NUCLEOTIDE SEQUENCE</scope>
</reference>
<dbReference type="EMBL" id="UOEY01000021">
    <property type="protein sequence ID" value="VAW35746.1"/>
    <property type="molecule type" value="Genomic_DNA"/>
</dbReference>
<sequence>MKKGDNFFFSALPGEAGLRLDLFLVRHLPDYSRSALGKLIRGGYVRIGGRILKAGYRIAAGERVEVVIPPPPPTGMIPERVDFTVLFEDESLLVLVKPPGLVVHPAAGHSSGTLAHGLLYHCNSLPGMDAQRPGIVHRLDKDTSGIMLVAKTDKALRQLTEDFRERRIGKTYHALLLRCPHDLVGRIVRPIGRHPVNRQKMAVRNRGGRYAATRWRVIERFTEGLCFVELVLETGRTHQIRVHMASLGSPVAGDQLYGGRVPEGKGLTISRQLLHASSIRFNHPETGESLFFTTPLWPDMQMILEQLSRQA</sequence>
<dbReference type="PROSITE" id="PS50889">
    <property type="entry name" value="S4"/>
    <property type="match status" value="1"/>
</dbReference>
<dbReference type="InterPro" id="IPR006224">
    <property type="entry name" value="PsdUridine_synth_RluA-like_CS"/>
</dbReference>
<dbReference type="Pfam" id="PF01479">
    <property type="entry name" value="S4"/>
    <property type="match status" value="1"/>
</dbReference>
<dbReference type="GO" id="GO:0000455">
    <property type="term" value="P:enzyme-directed rRNA pseudouridine synthesis"/>
    <property type="evidence" value="ECO:0007669"/>
    <property type="project" value="TreeGrafter"/>
</dbReference>
<dbReference type="SMART" id="SM00363">
    <property type="entry name" value="S4"/>
    <property type="match status" value="1"/>
</dbReference>
<dbReference type="PANTHER" id="PTHR21600">
    <property type="entry name" value="MITOCHONDRIAL RNA PSEUDOURIDINE SYNTHASE"/>
    <property type="match status" value="1"/>
</dbReference>
<keyword evidence="2 4" id="KW-0413">Isomerase</keyword>
<evidence type="ECO:0000313" key="4">
    <source>
        <dbReference type="EMBL" id="VAW35746.1"/>
    </source>
</evidence>
<dbReference type="InterPro" id="IPR036986">
    <property type="entry name" value="S4_RNA-bd_sf"/>
</dbReference>
<dbReference type="Gene3D" id="3.30.2350.10">
    <property type="entry name" value="Pseudouridine synthase"/>
    <property type="match status" value="1"/>
</dbReference>
<accession>A0A3B0VU01</accession>
<dbReference type="InterPro" id="IPR050188">
    <property type="entry name" value="RluA_PseudoU_synthase"/>
</dbReference>
<dbReference type="Gene3D" id="3.10.290.10">
    <property type="entry name" value="RNA-binding S4 domain"/>
    <property type="match status" value="1"/>
</dbReference>
<evidence type="ECO:0000256" key="1">
    <source>
        <dbReference type="ARBA" id="ARBA00010876"/>
    </source>
</evidence>
<organism evidence="4">
    <name type="scientific">hydrothermal vent metagenome</name>
    <dbReference type="NCBI Taxonomy" id="652676"/>
    <lineage>
        <taxon>unclassified sequences</taxon>
        <taxon>metagenomes</taxon>
        <taxon>ecological metagenomes</taxon>
    </lineage>
</organism>
<evidence type="ECO:0000256" key="2">
    <source>
        <dbReference type="ARBA" id="ARBA00023235"/>
    </source>
</evidence>
<dbReference type="InterPro" id="IPR006225">
    <property type="entry name" value="PsdUridine_synth_RluC/D"/>
</dbReference>
<dbReference type="InterPro" id="IPR002942">
    <property type="entry name" value="S4_RNA-bd"/>
</dbReference>
<dbReference type="PROSITE" id="PS01129">
    <property type="entry name" value="PSI_RLU"/>
    <property type="match status" value="1"/>
</dbReference>